<name>A0A7J6XU09_TRYCR</name>
<feature type="compositionally biased region" description="Polar residues" evidence="1">
    <location>
        <begin position="133"/>
        <end position="149"/>
    </location>
</feature>
<proteinExistence type="predicted"/>
<comment type="caution">
    <text evidence="2">The sequence shown here is derived from an EMBL/GenBank/DDBJ whole genome shotgun (WGS) entry which is preliminary data.</text>
</comment>
<dbReference type="Proteomes" id="UP000583944">
    <property type="component" value="Unassembled WGS sequence"/>
</dbReference>
<evidence type="ECO:0000313" key="2">
    <source>
        <dbReference type="EMBL" id="KAF5217338.1"/>
    </source>
</evidence>
<dbReference type="EMBL" id="JABDHM010000141">
    <property type="protein sequence ID" value="KAF5217338.1"/>
    <property type="molecule type" value="Genomic_DNA"/>
</dbReference>
<evidence type="ECO:0000313" key="3">
    <source>
        <dbReference type="Proteomes" id="UP000583944"/>
    </source>
</evidence>
<feature type="compositionally biased region" description="Polar residues" evidence="1">
    <location>
        <begin position="95"/>
        <end position="106"/>
    </location>
</feature>
<organism evidence="2 3">
    <name type="scientific">Trypanosoma cruzi</name>
    <dbReference type="NCBI Taxonomy" id="5693"/>
    <lineage>
        <taxon>Eukaryota</taxon>
        <taxon>Discoba</taxon>
        <taxon>Euglenozoa</taxon>
        <taxon>Kinetoplastea</taxon>
        <taxon>Metakinetoplastina</taxon>
        <taxon>Trypanosomatida</taxon>
        <taxon>Trypanosomatidae</taxon>
        <taxon>Trypanosoma</taxon>
        <taxon>Schizotrypanum</taxon>
    </lineage>
</organism>
<gene>
    <name evidence="2" type="ORF">ECC02_009814</name>
</gene>
<feature type="region of interest" description="Disordered" evidence="1">
    <location>
        <begin position="90"/>
        <end position="158"/>
    </location>
</feature>
<dbReference type="VEuPathDB" id="TriTrypDB:ECC02_009814"/>
<accession>A0A7J6XU09</accession>
<dbReference type="AlphaFoldDB" id="A0A7J6XU09"/>
<reference evidence="2 3" key="1">
    <citation type="journal article" date="2019" name="Genome Biol. Evol.">
        <title>Nanopore Sequencing Significantly Improves Genome Assembly of the Protozoan Parasite Trypanosoma cruzi.</title>
        <authorList>
            <person name="Diaz-Viraque F."/>
            <person name="Pita S."/>
            <person name="Greif G."/>
            <person name="de Souza R.C.M."/>
            <person name="Iraola G."/>
            <person name="Robello C."/>
        </authorList>
    </citation>
    <scope>NUCLEOTIDE SEQUENCE [LARGE SCALE GENOMIC DNA]</scope>
    <source>
        <strain evidence="2 3">Berenice</strain>
    </source>
</reference>
<evidence type="ECO:0000256" key="1">
    <source>
        <dbReference type="SAM" id="MobiDB-lite"/>
    </source>
</evidence>
<sequence length="341" mass="37419">MMRGRPHLLAAPASSVGKKMQTTLCCTHDGRCTRRNGNRILWHHTLWSTRTVSVSLPPFPLPENSSVAVAHSPTRQKSLVSLPHLHIEQQHRQTHVTPSFADSPQTRLPPHSSAHSHTVRKRHAVAPHDGAAHTNTAPHHSAQAISGHTKQVAPDNDSPLQAVRQDSSLTIKQPAFPLLLPPCTRFRLSHASSVTPGISMSKTKRYAPLGSTRSPLTILSQSSPWAMHEEHHGKNAQKISCRTPTHSASTKSMAPDMGFARILASASLRGLPYTHIARDHSEGKVAPPVRLSIGGTDQSTVQKKPQIITYFKSGICTLCGKCTARKRSHFHTHATHRHKER</sequence>
<protein>
    <submittedName>
        <fullName evidence="2">Uncharacterized protein</fullName>
    </submittedName>
</protein>